<feature type="binding site" evidence="7">
    <location>
        <position position="140"/>
    </location>
    <ligand>
        <name>substrate</name>
    </ligand>
</feature>
<comment type="catalytic activity">
    <reaction evidence="7">
        <text>shikimate + ATP = 3-phosphoshikimate + ADP + H(+)</text>
        <dbReference type="Rhea" id="RHEA:13121"/>
        <dbReference type="ChEBI" id="CHEBI:15378"/>
        <dbReference type="ChEBI" id="CHEBI:30616"/>
        <dbReference type="ChEBI" id="CHEBI:36208"/>
        <dbReference type="ChEBI" id="CHEBI:145989"/>
        <dbReference type="ChEBI" id="CHEBI:456216"/>
        <dbReference type="EC" id="2.7.1.71"/>
    </reaction>
</comment>
<keyword evidence="5 7" id="KW-0067">ATP-binding</keyword>
<dbReference type="GO" id="GO:0000287">
    <property type="term" value="F:magnesium ion binding"/>
    <property type="evidence" value="ECO:0007669"/>
    <property type="project" value="UniProtKB-UniRule"/>
</dbReference>
<evidence type="ECO:0000256" key="1">
    <source>
        <dbReference type="ARBA" id="ARBA00022605"/>
    </source>
</evidence>
<dbReference type="InterPro" id="IPR031322">
    <property type="entry name" value="Shikimate/glucono_kinase"/>
</dbReference>
<dbReference type="InterPro" id="IPR000623">
    <property type="entry name" value="Shikimate_kinase/TSH1"/>
</dbReference>
<dbReference type="CDD" id="cd00464">
    <property type="entry name" value="SK"/>
    <property type="match status" value="1"/>
</dbReference>
<comment type="similarity">
    <text evidence="7">Belongs to the shikimate kinase family.</text>
</comment>
<evidence type="ECO:0000256" key="3">
    <source>
        <dbReference type="ARBA" id="ARBA00022741"/>
    </source>
</evidence>
<accession>A0A1H8DHB6</accession>
<feature type="binding site" evidence="7">
    <location>
        <position position="60"/>
    </location>
    <ligand>
        <name>substrate</name>
    </ligand>
</feature>
<feature type="binding site" evidence="7">
    <location>
        <position position="122"/>
    </location>
    <ligand>
        <name>ATP</name>
        <dbReference type="ChEBI" id="CHEBI:30616"/>
    </ligand>
</feature>
<comment type="pathway">
    <text evidence="7">Metabolic intermediate biosynthesis; chorismate biosynthesis; chorismate from D-erythrose 4-phosphate and phosphoenolpyruvate: step 5/7.</text>
</comment>
<protein>
    <recommendedName>
        <fullName evidence="7">Shikimate kinase</fullName>
        <shortName evidence="7">SK</shortName>
        <ecNumber evidence="7">2.7.1.71</ecNumber>
    </recommendedName>
</protein>
<dbReference type="Gene3D" id="3.40.50.300">
    <property type="entry name" value="P-loop containing nucleotide triphosphate hydrolases"/>
    <property type="match status" value="1"/>
</dbReference>
<dbReference type="AlphaFoldDB" id="A0A1H8DHB6"/>
<comment type="caution">
    <text evidence="7">Lacks conserved residue(s) required for the propagation of feature annotation.</text>
</comment>
<evidence type="ECO:0000256" key="5">
    <source>
        <dbReference type="ARBA" id="ARBA00022840"/>
    </source>
</evidence>
<comment type="function">
    <text evidence="7">Catalyzes the specific phosphorylation of the 3-hydroxyl group of shikimic acid using ATP as a cosubstrate.</text>
</comment>
<keyword evidence="4 7" id="KW-0418">Kinase</keyword>
<comment type="cofactor">
    <cofactor evidence="7">
        <name>Mg(2+)</name>
        <dbReference type="ChEBI" id="CHEBI:18420"/>
    </cofactor>
    <text evidence="7">Binds 1 Mg(2+) ion per subunit.</text>
</comment>
<dbReference type="RefSeq" id="WP_244527472.1">
    <property type="nucleotide sequence ID" value="NZ_FOCQ01000005.1"/>
</dbReference>
<dbReference type="STRING" id="1173111.SAMN05444955_105179"/>
<dbReference type="GO" id="GO:0009073">
    <property type="term" value="P:aromatic amino acid family biosynthetic process"/>
    <property type="evidence" value="ECO:0007669"/>
    <property type="project" value="UniProtKB-KW"/>
</dbReference>
<evidence type="ECO:0000256" key="4">
    <source>
        <dbReference type="ARBA" id="ARBA00022777"/>
    </source>
</evidence>
<dbReference type="Pfam" id="PF01202">
    <property type="entry name" value="SKI"/>
    <property type="match status" value="1"/>
</dbReference>
<sequence length="176" mass="20628">MKEKRHLIIIGFMGTGKTTVGRELANRMNLPWVDTDRYLEERWGFAISEYFRKFGEPAFREQETEILKEILQGPPSLITTGGGIVLRPENRMMMQRQGWVVHLYAHPDEIIRRVSGDGNQERPLIQGDVREKVWRLFREREGKYDFADLKLDTTSCTVNQAVEQILAFWHKNTFNS</sequence>
<feature type="binding site" evidence="7">
    <location>
        <position position="36"/>
    </location>
    <ligand>
        <name>substrate</name>
    </ligand>
</feature>
<dbReference type="PANTHER" id="PTHR21087">
    <property type="entry name" value="SHIKIMATE KINASE"/>
    <property type="match status" value="1"/>
</dbReference>
<dbReference type="GO" id="GO:0005524">
    <property type="term" value="F:ATP binding"/>
    <property type="evidence" value="ECO:0007669"/>
    <property type="project" value="UniProtKB-UniRule"/>
</dbReference>
<keyword evidence="7" id="KW-0479">Metal-binding</keyword>
<dbReference type="GO" id="GO:0008652">
    <property type="term" value="P:amino acid biosynthetic process"/>
    <property type="evidence" value="ECO:0007669"/>
    <property type="project" value="UniProtKB-KW"/>
</dbReference>
<keyword evidence="7" id="KW-0963">Cytoplasm</keyword>
<dbReference type="GO" id="GO:0005829">
    <property type="term" value="C:cytosol"/>
    <property type="evidence" value="ECO:0007669"/>
    <property type="project" value="TreeGrafter"/>
</dbReference>
<evidence type="ECO:0000256" key="6">
    <source>
        <dbReference type="ARBA" id="ARBA00023141"/>
    </source>
</evidence>
<evidence type="ECO:0000256" key="2">
    <source>
        <dbReference type="ARBA" id="ARBA00022679"/>
    </source>
</evidence>
<dbReference type="GO" id="GO:0009423">
    <property type="term" value="P:chorismate biosynthetic process"/>
    <property type="evidence" value="ECO:0007669"/>
    <property type="project" value="UniProtKB-UniRule"/>
</dbReference>
<dbReference type="PANTHER" id="PTHR21087:SF16">
    <property type="entry name" value="SHIKIMATE KINASE 1, CHLOROPLASTIC"/>
    <property type="match status" value="1"/>
</dbReference>
<feature type="binding site" evidence="7">
    <location>
        <begin position="14"/>
        <end position="19"/>
    </location>
    <ligand>
        <name>ATP</name>
        <dbReference type="ChEBI" id="CHEBI:30616"/>
    </ligand>
</feature>
<evidence type="ECO:0000256" key="7">
    <source>
        <dbReference type="HAMAP-Rule" id="MF_00109"/>
    </source>
</evidence>
<dbReference type="PRINTS" id="PR01100">
    <property type="entry name" value="SHIKIMTKNASE"/>
</dbReference>
<name>A0A1H8DHB6_9BACL</name>
<dbReference type="InterPro" id="IPR027417">
    <property type="entry name" value="P-loop_NTPase"/>
</dbReference>
<dbReference type="SUPFAM" id="SSF52540">
    <property type="entry name" value="P-loop containing nucleoside triphosphate hydrolases"/>
    <property type="match status" value="1"/>
</dbReference>
<dbReference type="Proteomes" id="UP000199695">
    <property type="component" value="Unassembled WGS sequence"/>
</dbReference>
<keyword evidence="1 7" id="KW-0028">Amino-acid biosynthesis</keyword>
<comment type="subunit">
    <text evidence="7">Monomer.</text>
</comment>
<proteinExistence type="inferred from homology"/>
<dbReference type="EC" id="2.7.1.71" evidence="7"/>
<feature type="binding site" evidence="7">
    <location>
        <position position="18"/>
    </location>
    <ligand>
        <name>Mg(2+)</name>
        <dbReference type="ChEBI" id="CHEBI:18420"/>
    </ligand>
</feature>
<dbReference type="HAMAP" id="MF_00109">
    <property type="entry name" value="Shikimate_kinase"/>
    <property type="match status" value="1"/>
</dbReference>
<gene>
    <name evidence="7" type="primary">aroK</name>
    <name evidence="8" type="ORF">SAMN05444955_105179</name>
</gene>
<keyword evidence="9" id="KW-1185">Reference proteome</keyword>
<dbReference type="GO" id="GO:0004765">
    <property type="term" value="F:shikimate kinase activity"/>
    <property type="evidence" value="ECO:0007669"/>
    <property type="project" value="UniProtKB-UniRule"/>
</dbReference>
<organism evidence="8 9">
    <name type="scientific">Lihuaxuella thermophila</name>
    <dbReference type="NCBI Taxonomy" id="1173111"/>
    <lineage>
        <taxon>Bacteria</taxon>
        <taxon>Bacillati</taxon>
        <taxon>Bacillota</taxon>
        <taxon>Bacilli</taxon>
        <taxon>Bacillales</taxon>
        <taxon>Thermoactinomycetaceae</taxon>
        <taxon>Lihuaxuella</taxon>
    </lineage>
</organism>
<feature type="binding site" evidence="7">
    <location>
        <position position="82"/>
    </location>
    <ligand>
        <name>substrate</name>
    </ligand>
</feature>
<keyword evidence="6 7" id="KW-0057">Aromatic amino acid biosynthesis</keyword>
<dbReference type="EMBL" id="FOCQ01000005">
    <property type="protein sequence ID" value="SEN06565.1"/>
    <property type="molecule type" value="Genomic_DNA"/>
</dbReference>
<reference evidence="8 9" key="1">
    <citation type="submission" date="2016-10" db="EMBL/GenBank/DDBJ databases">
        <authorList>
            <person name="de Groot N.N."/>
        </authorList>
    </citation>
    <scope>NUCLEOTIDE SEQUENCE [LARGE SCALE GENOMIC DNA]</scope>
    <source>
        <strain evidence="8 9">DSM 46701</strain>
    </source>
</reference>
<dbReference type="UniPathway" id="UPA00053">
    <property type="reaction ID" value="UER00088"/>
</dbReference>
<comment type="subcellular location">
    <subcellularLocation>
        <location evidence="7">Cytoplasm</location>
    </subcellularLocation>
</comment>
<evidence type="ECO:0000313" key="8">
    <source>
        <dbReference type="EMBL" id="SEN06565.1"/>
    </source>
</evidence>
<keyword evidence="2 7" id="KW-0808">Transferase</keyword>
<keyword evidence="3 7" id="KW-0547">Nucleotide-binding</keyword>
<evidence type="ECO:0000313" key="9">
    <source>
        <dbReference type="Proteomes" id="UP000199695"/>
    </source>
</evidence>
<keyword evidence="7" id="KW-0460">Magnesium</keyword>